<gene>
    <name evidence="5" type="ORF">S12H4_50797</name>
</gene>
<accession>X1UZ39</accession>
<dbReference type="NCBIfam" id="TIGR01245">
    <property type="entry name" value="trpD"/>
    <property type="match status" value="1"/>
</dbReference>
<keyword evidence="1" id="KW-0328">Glycosyltransferase</keyword>
<dbReference type="Gene3D" id="1.20.970.10">
    <property type="entry name" value="Transferase, Pyrimidine Nucleoside Phosphorylase, Chain C"/>
    <property type="match status" value="1"/>
</dbReference>
<evidence type="ECO:0000256" key="1">
    <source>
        <dbReference type="ARBA" id="ARBA00022676"/>
    </source>
</evidence>
<dbReference type="InterPro" id="IPR017459">
    <property type="entry name" value="Glycosyl_Trfase_fam3_N_dom"/>
</dbReference>
<dbReference type="Pfam" id="PF02885">
    <property type="entry name" value="Glycos_trans_3N"/>
    <property type="match status" value="1"/>
</dbReference>
<keyword evidence="2" id="KW-0808">Transferase</keyword>
<feature type="non-terminal residue" evidence="5">
    <location>
        <position position="188"/>
    </location>
</feature>
<evidence type="ECO:0000259" key="4">
    <source>
        <dbReference type="Pfam" id="PF02885"/>
    </source>
</evidence>
<dbReference type="SUPFAM" id="SSF47648">
    <property type="entry name" value="Nucleoside phosphorylase/phosphoribosyltransferase N-terminal domain"/>
    <property type="match status" value="1"/>
</dbReference>
<dbReference type="Pfam" id="PF00591">
    <property type="entry name" value="Glycos_transf_3"/>
    <property type="match status" value="1"/>
</dbReference>
<reference evidence="5" key="1">
    <citation type="journal article" date="2014" name="Front. Microbiol.">
        <title>High frequency of phylogenetically diverse reductive dehalogenase-homologous genes in deep subseafloor sedimentary metagenomes.</title>
        <authorList>
            <person name="Kawai M."/>
            <person name="Futagami T."/>
            <person name="Toyoda A."/>
            <person name="Takaki Y."/>
            <person name="Nishi S."/>
            <person name="Hori S."/>
            <person name="Arai W."/>
            <person name="Tsubouchi T."/>
            <person name="Morono Y."/>
            <person name="Uchiyama I."/>
            <person name="Ito T."/>
            <person name="Fujiyama A."/>
            <person name="Inagaki F."/>
            <person name="Takami H."/>
        </authorList>
    </citation>
    <scope>NUCLEOTIDE SEQUENCE</scope>
    <source>
        <strain evidence="5">Expedition CK06-06</strain>
    </source>
</reference>
<feature type="domain" description="Glycosyl transferase family 3" evidence="3">
    <location>
        <begin position="73"/>
        <end position="187"/>
    </location>
</feature>
<protein>
    <recommendedName>
        <fullName evidence="6">Glycosyl transferase family 3 domain-containing protein</fullName>
    </recommendedName>
</protein>
<dbReference type="PANTHER" id="PTHR43285:SF2">
    <property type="entry name" value="ANTHRANILATE PHOSPHORIBOSYLTRANSFERASE"/>
    <property type="match status" value="1"/>
</dbReference>
<dbReference type="InterPro" id="IPR000312">
    <property type="entry name" value="Glycosyl_Trfase_fam3"/>
</dbReference>
<sequence length="188" mass="19611">MIREAIAAVVSGHSLTMEEAASVMEEIMEGEVTPAQLGAFVTALRLKGETVDEIVGLVRTMRAKAVPVTIAESLVDTCGTGGDGSHTFNISTAAALVAAGAGLKVAKHGNRAMSSQCGSADVLEALGVRIDLNAEQVQRCLQEVGMGFMFAPMFHPAMKYAAAPRREIGIRTVFNILGPLTNPADAKA</sequence>
<evidence type="ECO:0008006" key="6">
    <source>
        <dbReference type="Google" id="ProtNLM"/>
    </source>
</evidence>
<name>X1UZ39_9ZZZZ</name>
<dbReference type="GO" id="GO:0004048">
    <property type="term" value="F:anthranilate phosphoribosyltransferase activity"/>
    <property type="evidence" value="ECO:0007669"/>
    <property type="project" value="InterPro"/>
</dbReference>
<dbReference type="InterPro" id="IPR005940">
    <property type="entry name" value="Anthranilate_Pribosyl_Tfrase"/>
</dbReference>
<dbReference type="GO" id="GO:0000162">
    <property type="term" value="P:L-tryptophan biosynthetic process"/>
    <property type="evidence" value="ECO:0007669"/>
    <property type="project" value="InterPro"/>
</dbReference>
<comment type="caution">
    <text evidence="5">The sequence shown here is derived from an EMBL/GenBank/DDBJ whole genome shotgun (WGS) entry which is preliminary data.</text>
</comment>
<proteinExistence type="predicted"/>
<feature type="domain" description="Glycosyl transferase family 3 N-terminal" evidence="4">
    <location>
        <begin position="3"/>
        <end position="65"/>
    </location>
</feature>
<dbReference type="GO" id="GO:0005829">
    <property type="term" value="C:cytosol"/>
    <property type="evidence" value="ECO:0007669"/>
    <property type="project" value="TreeGrafter"/>
</dbReference>
<dbReference type="SUPFAM" id="SSF52418">
    <property type="entry name" value="Nucleoside phosphorylase/phosphoribosyltransferase catalytic domain"/>
    <property type="match status" value="1"/>
</dbReference>
<dbReference type="PANTHER" id="PTHR43285">
    <property type="entry name" value="ANTHRANILATE PHOSPHORIBOSYLTRANSFERASE"/>
    <property type="match status" value="1"/>
</dbReference>
<dbReference type="InterPro" id="IPR036320">
    <property type="entry name" value="Glycosyl_Trfase_fam3_N_dom_sf"/>
</dbReference>
<evidence type="ECO:0000259" key="3">
    <source>
        <dbReference type="Pfam" id="PF00591"/>
    </source>
</evidence>
<evidence type="ECO:0000313" key="5">
    <source>
        <dbReference type="EMBL" id="GAJ08852.1"/>
    </source>
</evidence>
<dbReference type="AlphaFoldDB" id="X1UZ39"/>
<dbReference type="EMBL" id="BARW01032034">
    <property type="protein sequence ID" value="GAJ08852.1"/>
    <property type="molecule type" value="Genomic_DNA"/>
</dbReference>
<dbReference type="Gene3D" id="3.40.1030.10">
    <property type="entry name" value="Nucleoside phosphorylase/phosphoribosyltransferase catalytic domain"/>
    <property type="match status" value="1"/>
</dbReference>
<evidence type="ECO:0000256" key="2">
    <source>
        <dbReference type="ARBA" id="ARBA00022679"/>
    </source>
</evidence>
<dbReference type="InterPro" id="IPR035902">
    <property type="entry name" value="Nuc_phospho_transferase"/>
</dbReference>
<organism evidence="5">
    <name type="scientific">marine sediment metagenome</name>
    <dbReference type="NCBI Taxonomy" id="412755"/>
    <lineage>
        <taxon>unclassified sequences</taxon>
        <taxon>metagenomes</taxon>
        <taxon>ecological metagenomes</taxon>
    </lineage>
</organism>